<feature type="region of interest" description="Disordered" evidence="12">
    <location>
        <begin position="170"/>
        <end position="191"/>
    </location>
</feature>
<keyword evidence="8" id="KW-0411">Iron-sulfur</keyword>
<evidence type="ECO:0000256" key="8">
    <source>
        <dbReference type="ARBA" id="ARBA00023014"/>
    </source>
</evidence>
<evidence type="ECO:0000256" key="2">
    <source>
        <dbReference type="ARBA" id="ARBA00012720"/>
    </source>
</evidence>
<dbReference type="GO" id="GO:0006289">
    <property type="term" value="P:nucleotide-excision repair"/>
    <property type="evidence" value="ECO:0007669"/>
    <property type="project" value="TreeGrafter"/>
</dbReference>
<reference evidence="14" key="2">
    <citation type="submission" date="2011-03" db="EMBL/GenBank/DDBJ databases">
        <authorList>
            <person name="Aslett M."/>
        </authorList>
    </citation>
    <scope>NUCLEOTIDE SEQUENCE</scope>
    <source>
        <strain evidence="14">Liverpool</strain>
    </source>
</reference>
<dbReference type="GO" id="GO:0046872">
    <property type="term" value="F:metal ion binding"/>
    <property type="evidence" value="ECO:0007669"/>
    <property type="project" value="UniProtKB-KW"/>
</dbReference>
<dbReference type="GO" id="GO:0000703">
    <property type="term" value="F:oxidized pyrimidine nucleobase lesion DNA N-glycosylase activity"/>
    <property type="evidence" value="ECO:0007669"/>
    <property type="project" value="TreeGrafter"/>
</dbReference>
<dbReference type="InterPro" id="IPR023170">
    <property type="entry name" value="HhH_base_excis_C"/>
</dbReference>
<dbReference type="GO" id="GO:0003677">
    <property type="term" value="F:DNA binding"/>
    <property type="evidence" value="ECO:0007669"/>
    <property type="project" value="InterPro"/>
</dbReference>
<feature type="compositionally biased region" description="Basic and acidic residues" evidence="12">
    <location>
        <begin position="69"/>
        <end position="82"/>
    </location>
</feature>
<evidence type="ECO:0000313" key="14">
    <source>
        <dbReference type="EMBL" id="CCA30142.1"/>
    </source>
</evidence>
<keyword evidence="10" id="KW-0456">Lyase</keyword>
<keyword evidence="7" id="KW-0408">Iron</keyword>
<feature type="compositionally biased region" description="Low complexity" evidence="12">
    <location>
        <begin position="7"/>
        <end position="25"/>
    </location>
</feature>
<evidence type="ECO:0000256" key="5">
    <source>
        <dbReference type="ARBA" id="ARBA00022763"/>
    </source>
</evidence>
<dbReference type="AlphaFoldDB" id="F0JBB3"/>
<evidence type="ECO:0000256" key="10">
    <source>
        <dbReference type="ARBA" id="ARBA00023239"/>
    </source>
</evidence>
<evidence type="ECO:0000256" key="1">
    <source>
        <dbReference type="ARBA" id="ARBA00008343"/>
    </source>
</evidence>
<evidence type="ECO:0000256" key="9">
    <source>
        <dbReference type="ARBA" id="ARBA00023204"/>
    </source>
</evidence>
<evidence type="ECO:0000259" key="13">
    <source>
        <dbReference type="SMART" id="SM00478"/>
    </source>
</evidence>
<proteinExistence type="inferred from homology"/>
<dbReference type="VEuPathDB" id="ToxoDB:NCLIV_070230"/>
<dbReference type="GO" id="GO:0051539">
    <property type="term" value="F:4 iron, 4 sulfur cluster binding"/>
    <property type="evidence" value="ECO:0007669"/>
    <property type="project" value="UniProtKB-KW"/>
</dbReference>
<dbReference type="PANTHER" id="PTHR43286:SF1">
    <property type="entry name" value="ENDONUCLEASE III-LIKE PROTEIN 1"/>
    <property type="match status" value="1"/>
</dbReference>
<dbReference type="CDD" id="cd00056">
    <property type="entry name" value="ENDO3c"/>
    <property type="match status" value="1"/>
</dbReference>
<keyword evidence="3" id="KW-0004">4Fe-4S</keyword>
<evidence type="ECO:0000256" key="3">
    <source>
        <dbReference type="ARBA" id="ARBA00022485"/>
    </source>
</evidence>
<keyword evidence="5" id="KW-0227">DNA damage</keyword>
<evidence type="ECO:0000313" key="15">
    <source>
        <dbReference type="EMBL" id="CEL71380.1"/>
    </source>
</evidence>
<evidence type="ECO:0000256" key="6">
    <source>
        <dbReference type="ARBA" id="ARBA00022801"/>
    </source>
</evidence>
<dbReference type="Pfam" id="PF00730">
    <property type="entry name" value="HhH-GPD"/>
    <property type="match status" value="1"/>
</dbReference>
<dbReference type="EMBL" id="LN714488">
    <property type="protein sequence ID" value="CEL71380.1"/>
    <property type="molecule type" value="Genomic_DNA"/>
</dbReference>
<keyword evidence="9" id="KW-0234">DNA repair</keyword>
<reference evidence="14" key="1">
    <citation type="submission" date="2011-03" db="EMBL/GenBank/DDBJ databases">
        <title>Comparative genomics and transcriptomics of Neospora caninum and Toxoplasma gondii.</title>
        <authorList>
            <person name="Reid A.J."/>
            <person name="Sohal A."/>
            <person name="Harris D."/>
            <person name="Quail M."/>
            <person name="Sanders M."/>
            <person name="Berriman M."/>
            <person name="Wastling J.M."/>
            <person name="Pain A."/>
        </authorList>
    </citation>
    <scope>NUCLEOTIDE SEQUENCE</scope>
    <source>
        <strain evidence="14">Liverpool</strain>
    </source>
</reference>
<dbReference type="Pfam" id="PF00633">
    <property type="entry name" value="HHH"/>
    <property type="match status" value="1"/>
</dbReference>
<reference evidence="15" key="3">
    <citation type="journal article" date="2015" name="PLoS ONE">
        <title>Comprehensive Evaluation of Toxoplasma gondii VEG and Neospora caninum LIV Genomes with Tachyzoite Stage Transcriptome and Proteome Defines Novel Transcript Features.</title>
        <authorList>
            <person name="Ramaprasad A."/>
            <person name="Mourier T."/>
            <person name="Naeem R."/>
            <person name="Malas T.B."/>
            <person name="Moussa E."/>
            <person name="Panigrahi A."/>
            <person name="Vermont S.J."/>
            <person name="Otto T.D."/>
            <person name="Wastling J."/>
            <person name="Pain A."/>
        </authorList>
    </citation>
    <scope>NUCLEOTIDE SEQUENCE</scope>
    <source>
        <strain evidence="15">Liverpool</strain>
    </source>
</reference>
<evidence type="ECO:0000256" key="4">
    <source>
        <dbReference type="ARBA" id="ARBA00022723"/>
    </source>
</evidence>
<dbReference type="InterPro" id="IPR000445">
    <property type="entry name" value="HhH_motif"/>
</dbReference>
<evidence type="ECO:0000256" key="7">
    <source>
        <dbReference type="ARBA" id="ARBA00023004"/>
    </source>
</evidence>
<dbReference type="SMART" id="SM00478">
    <property type="entry name" value="ENDO3c"/>
    <property type="match status" value="1"/>
</dbReference>
<dbReference type="EMBL" id="CADU01000338">
    <property type="protein sequence ID" value="CCA30142.1"/>
    <property type="molecule type" value="Genomic_DNA"/>
</dbReference>
<feature type="domain" description="HhH-GPD" evidence="13">
    <location>
        <begin position="344"/>
        <end position="480"/>
    </location>
</feature>
<accession>F0JBB3</accession>
<dbReference type="Gene3D" id="1.10.1670.10">
    <property type="entry name" value="Helix-hairpin-Helix base-excision DNA repair enzymes (C-terminal)"/>
    <property type="match status" value="1"/>
</dbReference>
<protein>
    <recommendedName>
        <fullName evidence="2">DNA-(apurinic or apyrimidinic site) lyase</fullName>
        <ecNumber evidence="2">4.2.99.18</ecNumber>
    </recommendedName>
</protein>
<organism>
    <name type="scientific">Neospora caninum (strain Liverpool)</name>
    <dbReference type="NCBI Taxonomy" id="572307"/>
    <lineage>
        <taxon>Eukaryota</taxon>
        <taxon>Sar</taxon>
        <taxon>Alveolata</taxon>
        <taxon>Apicomplexa</taxon>
        <taxon>Conoidasida</taxon>
        <taxon>Coccidia</taxon>
        <taxon>Eucoccidiorida</taxon>
        <taxon>Eimeriorina</taxon>
        <taxon>Sarcocystidae</taxon>
        <taxon>Neospora</taxon>
    </lineage>
</organism>
<feature type="compositionally biased region" description="Basic and acidic residues" evidence="12">
    <location>
        <begin position="102"/>
        <end position="113"/>
    </location>
</feature>
<evidence type="ECO:0000256" key="11">
    <source>
        <dbReference type="ARBA" id="ARBA00023295"/>
    </source>
</evidence>
<dbReference type="InterPro" id="IPR003265">
    <property type="entry name" value="HhH-GPD_domain"/>
</dbReference>
<dbReference type="InterPro" id="IPR011257">
    <property type="entry name" value="DNA_glycosylase"/>
</dbReference>
<keyword evidence="11" id="KW-0326">Glycosidase</keyword>
<evidence type="ECO:0000256" key="12">
    <source>
        <dbReference type="SAM" id="MobiDB-lite"/>
    </source>
</evidence>
<dbReference type="EC" id="4.2.99.18" evidence="2"/>
<comment type="similarity">
    <text evidence="1">Belongs to the Nth/MutY family.</text>
</comment>
<dbReference type="PANTHER" id="PTHR43286">
    <property type="entry name" value="ENDONUCLEASE III-LIKE PROTEIN 1"/>
    <property type="match status" value="1"/>
</dbReference>
<keyword evidence="4" id="KW-0479">Metal-binding</keyword>
<dbReference type="FunFam" id="1.10.340.30:FF:000005">
    <property type="entry name" value="Endonuclease III-like protein 1"/>
    <property type="match status" value="1"/>
</dbReference>
<feature type="region of interest" description="Disordered" evidence="12">
    <location>
        <begin position="1"/>
        <end position="149"/>
    </location>
</feature>
<keyword evidence="6" id="KW-0378">Hydrolase</keyword>
<dbReference type="GO" id="GO:0005634">
    <property type="term" value="C:nucleus"/>
    <property type="evidence" value="ECO:0007669"/>
    <property type="project" value="TreeGrafter"/>
</dbReference>
<name>F0JBB3_NEOCL</name>
<feature type="compositionally biased region" description="Basic and acidic residues" evidence="12">
    <location>
        <begin position="132"/>
        <end position="142"/>
    </location>
</feature>
<gene>
    <name evidence="15" type="ORF">BN1204_070230</name>
    <name evidence="14" type="ORF">NCLIV_070230</name>
</gene>
<sequence length="480" mass="52592">MRARRTSPPSQSPSSALSGAESASPVKVEKSETKCKPYVRSKAAQKEAGAVGRRVDAPGSLPRRSPRLQTEDSRKTETELRADANPLSNPETNAPFGSGAVDFDRFRHPEEAGKATSSAPAGGRAVGSAVHTPDRGAPKRPGDAVLAPEEVPCGAVKTCEETASKRNAEALGGSGNAAKVKQECHSPGSFSKDKNVLALWTESTGEDGGTKREGRDSALLPASPRRFLFSNVRGKRRKREEGEREKVHAPSGCAELDIEDIAHKTGSAKTQDPFPDLPDSPEPPHFQEIWDAACGRYPSPCRSRRCMYSGTRPWIRWALRRWATWRCREAAKRRKFSVLVAVMLSSQTKDEQTAACMQRLRDADVLSPEKMNRLSVAELSDLLYGVGFHQNKARFLKEACATLLEKYGGDIPPTYEELVQLKGVGPKMANIAGWGRVEGIAVDVHVHRITNRLNWVKTKNPIETQHALQKFLRRCLCGAK</sequence>
<dbReference type="GO" id="GO:0006285">
    <property type="term" value="P:base-excision repair, AP site formation"/>
    <property type="evidence" value="ECO:0007669"/>
    <property type="project" value="TreeGrafter"/>
</dbReference>
<dbReference type="Gene3D" id="1.10.340.30">
    <property type="entry name" value="Hypothetical protein, domain 2"/>
    <property type="match status" value="1"/>
</dbReference>
<dbReference type="SUPFAM" id="SSF48150">
    <property type="entry name" value="DNA-glycosylase"/>
    <property type="match status" value="1"/>
</dbReference>
<dbReference type="GO" id="GO:0140078">
    <property type="term" value="F:class I DNA-(apurinic or apyrimidinic site) endonuclease activity"/>
    <property type="evidence" value="ECO:0007669"/>
    <property type="project" value="UniProtKB-EC"/>
</dbReference>